<protein>
    <submittedName>
        <fullName evidence="2">Uncharacterized protein</fullName>
    </submittedName>
</protein>
<name>A0A2I1HGS1_9GLOM</name>
<dbReference type="AlphaFoldDB" id="A0A2I1HGS1"/>
<gene>
    <name evidence="2" type="ORF">RhiirA4_479674</name>
</gene>
<evidence type="ECO:0000313" key="2">
    <source>
        <dbReference type="EMBL" id="PKY58075.1"/>
    </source>
</evidence>
<proteinExistence type="predicted"/>
<evidence type="ECO:0000256" key="1">
    <source>
        <dbReference type="SAM" id="MobiDB-lite"/>
    </source>
</evidence>
<evidence type="ECO:0000313" key="3">
    <source>
        <dbReference type="Proteomes" id="UP000234323"/>
    </source>
</evidence>
<sequence>MTTENLESKFLQDFYNIGKNNEEVFNFEEYERTYLGENTIIPPGEWTGIIAKEKHSNRQLPVFLAKRKITFERELEEKTRLLELKTEEIKELKKEVRRLAALGEEQIILKNRKIKELEEKVKTSSTSNSSKPKSKMNATISAKNPKKREDR</sequence>
<dbReference type="Proteomes" id="UP000234323">
    <property type="component" value="Unassembled WGS sequence"/>
</dbReference>
<feature type="region of interest" description="Disordered" evidence="1">
    <location>
        <begin position="119"/>
        <end position="151"/>
    </location>
</feature>
<organism evidence="2 3">
    <name type="scientific">Rhizophagus irregularis</name>
    <dbReference type="NCBI Taxonomy" id="588596"/>
    <lineage>
        <taxon>Eukaryota</taxon>
        <taxon>Fungi</taxon>
        <taxon>Fungi incertae sedis</taxon>
        <taxon>Mucoromycota</taxon>
        <taxon>Glomeromycotina</taxon>
        <taxon>Glomeromycetes</taxon>
        <taxon>Glomerales</taxon>
        <taxon>Glomeraceae</taxon>
        <taxon>Rhizophagus</taxon>
    </lineage>
</organism>
<comment type="caution">
    <text evidence="2">The sequence shown here is derived from an EMBL/GenBank/DDBJ whole genome shotgun (WGS) entry which is preliminary data.</text>
</comment>
<keyword evidence="3" id="KW-1185">Reference proteome</keyword>
<reference evidence="2 3" key="1">
    <citation type="submission" date="2015-10" db="EMBL/GenBank/DDBJ databases">
        <title>Genome analyses suggest a sexual origin of heterokaryosis in a supposedly ancient asexual fungus.</title>
        <authorList>
            <person name="Ropars J."/>
            <person name="Sedzielewska K."/>
            <person name="Noel J."/>
            <person name="Charron P."/>
            <person name="Farinelli L."/>
            <person name="Marton T."/>
            <person name="Kruger M."/>
            <person name="Pelin A."/>
            <person name="Brachmann A."/>
            <person name="Corradi N."/>
        </authorList>
    </citation>
    <scope>NUCLEOTIDE SEQUENCE [LARGE SCALE GENOMIC DNA]</scope>
    <source>
        <strain evidence="2 3">A4</strain>
    </source>
</reference>
<dbReference type="EMBL" id="LLXI01002835">
    <property type="protein sequence ID" value="PKY58075.1"/>
    <property type="molecule type" value="Genomic_DNA"/>
</dbReference>
<accession>A0A2I1HGS1</accession>